<evidence type="ECO:0000256" key="4">
    <source>
        <dbReference type="ARBA" id="ARBA00022670"/>
    </source>
</evidence>
<dbReference type="AlphaFoldDB" id="A0A540MGL7"/>
<keyword evidence="17" id="KW-1185">Reference proteome</keyword>
<dbReference type="Gene3D" id="3.50.30.30">
    <property type="match status" value="1"/>
</dbReference>
<feature type="active site" description="Charge relay system" evidence="9 10">
    <location>
        <position position="577"/>
    </location>
</feature>
<keyword evidence="8" id="KW-0325">Glycoprotein</keyword>
<dbReference type="InterPro" id="IPR023828">
    <property type="entry name" value="Peptidase_S8_Ser-AS"/>
</dbReference>
<feature type="domain" description="PA" evidence="13">
    <location>
        <begin position="400"/>
        <end position="491"/>
    </location>
</feature>
<dbReference type="InterPro" id="IPR037045">
    <property type="entry name" value="S8pro/Inhibitor_I9_sf"/>
</dbReference>
<dbReference type="EMBL" id="VIEB01000261">
    <property type="protein sequence ID" value="TQD97897.1"/>
    <property type="molecule type" value="Genomic_DNA"/>
</dbReference>
<dbReference type="Pfam" id="PF02225">
    <property type="entry name" value="PA"/>
    <property type="match status" value="1"/>
</dbReference>
<evidence type="ECO:0000256" key="7">
    <source>
        <dbReference type="ARBA" id="ARBA00022825"/>
    </source>
</evidence>
<dbReference type="PROSITE" id="PS00137">
    <property type="entry name" value="SUBTILASE_HIS"/>
    <property type="match status" value="1"/>
</dbReference>
<feature type="active site" description="Charge relay system" evidence="9 10">
    <location>
        <position position="240"/>
    </location>
</feature>
<evidence type="ECO:0000259" key="14">
    <source>
        <dbReference type="Pfam" id="PF05922"/>
    </source>
</evidence>
<dbReference type="PRINTS" id="PR00723">
    <property type="entry name" value="SUBTILISIN"/>
</dbReference>
<dbReference type="PROSITE" id="PS51892">
    <property type="entry name" value="SUBTILASE"/>
    <property type="match status" value="1"/>
</dbReference>
<evidence type="ECO:0000256" key="8">
    <source>
        <dbReference type="ARBA" id="ARBA00023180"/>
    </source>
</evidence>
<evidence type="ECO:0000256" key="5">
    <source>
        <dbReference type="ARBA" id="ARBA00022729"/>
    </source>
</evidence>
<feature type="signal peptide" evidence="11">
    <location>
        <begin position="1"/>
        <end position="30"/>
    </location>
</feature>
<protein>
    <submittedName>
        <fullName evidence="16">Uncharacterized protein</fullName>
    </submittedName>
</protein>
<dbReference type="Pfam" id="PF17766">
    <property type="entry name" value="fn3_6"/>
    <property type="match status" value="1"/>
</dbReference>
<evidence type="ECO:0000256" key="6">
    <source>
        <dbReference type="ARBA" id="ARBA00022801"/>
    </source>
</evidence>
<accession>A0A540MGL7</accession>
<evidence type="ECO:0000259" key="12">
    <source>
        <dbReference type="Pfam" id="PF00082"/>
    </source>
</evidence>
<dbReference type="CDD" id="cd04852">
    <property type="entry name" value="Peptidases_S8_3"/>
    <property type="match status" value="1"/>
</dbReference>
<keyword evidence="7 10" id="KW-0720">Serine protease</keyword>
<reference evidence="16 17" key="1">
    <citation type="journal article" date="2019" name="G3 (Bethesda)">
        <title>Sequencing of a Wild Apple (Malus baccata) Genome Unravels the Differences Between Cultivated and Wild Apple Species Regarding Disease Resistance and Cold Tolerance.</title>
        <authorList>
            <person name="Chen X."/>
        </authorList>
    </citation>
    <scope>NUCLEOTIDE SEQUENCE [LARGE SCALE GENOMIC DNA]</scope>
    <source>
        <strain evidence="17">cv. Shandingzi</strain>
        <tissue evidence="16">Leaves</tissue>
    </source>
</reference>
<comment type="similarity">
    <text evidence="2 10">Belongs to the peptidase S8 family.</text>
</comment>
<evidence type="ECO:0000256" key="10">
    <source>
        <dbReference type="PROSITE-ProRule" id="PRU01240"/>
    </source>
</evidence>
<feature type="domain" description="Peptidase S8/S53" evidence="12">
    <location>
        <begin position="164"/>
        <end position="636"/>
    </location>
</feature>
<dbReference type="InterPro" id="IPR046450">
    <property type="entry name" value="PA_dom_sf"/>
</dbReference>
<evidence type="ECO:0000313" key="17">
    <source>
        <dbReference type="Proteomes" id="UP000315295"/>
    </source>
</evidence>
<feature type="domain" description="Subtilisin-like protease fibronectin type-III" evidence="15">
    <location>
        <begin position="695"/>
        <end position="793"/>
    </location>
</feature>
<dbReference type="InterPro" id="IPR015500">
    <property type="entry name" value="Peptidase_S8_subtilisin-rel"/>
</dbReference>
<dbReference type="PROSITE" id="PS00138">
    <property type="entry name" value="SUBTILASE_SER"/>
    <property type="match status" value="1"/>
</dbReference>
<dbReference type="InterPro" id="IPR000209">
    <property type="entry name" value="Peptidase_S8/S53_dom"/>
</dbReference>
<evidence type="ECO:0000313" key="16">
    <source>
        <dbReference type="EMBL" id="TQD97897.1"/>
    </source>
</evidence>
<dbReference type="InterPro" id="IPR022398">
    <property type="entry name" value="Peptidase_S8_His-AS"/>
</dbReference>
<keyword evidence="6 10" id="KW-0378">Hydrolase</keyword>
<dbReference type="Gene3D" id="2.60.40.2310">
    <property type="match status" value="1"/>
</dbReference>
<keyword evidence="3" id="KW-0964">Secreted</keyword>
<dbReference type="InterPro" id="IPR036852">
    <property type="entry name" value="Peptidase_S8/S53_dom_sf"/>
</dbReference>
<dbReference type="GO" id="GO:0005576">
    <property type="term" value="C:extracellular region"/>
    <property type="evidence" value="ECO:0007669"/>
    <property type="project" value="UniProtKB-SubCell"/>
</dbReference>
<sequence length="795" mass="84800">MRIKNISVFTSFGTFLVLLIIVSFHVQTKAADGDDQNAGRWSRSDRVYIVYMGSAAVSSTSSDDLSSLKDDHAQLLSSVRTRKPNAVVYTYKHGFSGFAARLSNEEARSIAEKPGVVSVFPDPLLKLHTTHSWDFLKYQTALKIDSNLNSKTTDRVSSVTTTDGSDTIIGILDTGIWPESESFNDKDTGPVPSRWKGTCMKSHDFNSSNCNRKLIGARFYNTSESDGTTEIDSPRDTLGHGSHVAGTAAGTAIPGASYYGVAAGTAIGGSPGSRIAMYKVCSDGGCRGSDILAAFDDAIADGVDVLSLSLGSASWSAPELSNDPIAIGAFHAVEQGIAVVCSAGNGGPYPETVVNVAPWILTVGATTIDRDFESDVLLGGGKVIKGRGINFSKLEKLPVYPLVYALSAGTHDANELSARNCEVNSMEAEKIKGKIVLCDTGGDSSRNGQIDTVKSLGGVGVIFQVEHPGVAAGTYVALPATIISVKDGQEILSYINSTSQRTCIRHKEHSQGKPAGFSFPIPNFPRKENTNISNVVCLQPDIAAPGVNILAPWKGNDTSVALEGQDPPRFNILSGTSMACPHVSGIAATVKSQNPTWSPSAIRSAIITTASQTNNLGIPFTTEKNSTATPYDYGAGEVTTTGPLQPGLVYETETVDYLNYLCYYGYDLSKIKTISRTVPKEFTCPKDSNADYISNINYPSIAISNFNGKESKNVTRKVTNVAGDGETVFSATVDAPSGLTVKVIPEKLQFSKNNQKLSYQVVFSPTTSSPKEDMFGSVTWTNGKYRVRSPFVIDI</sequence>
<dbReference type="GO" id="GO:0006508">
    <property type="term" value="P:proteolysis"/>
    <property type="evidence" value="ECO:0007669"/>
    <property type="project" value="UniProtKB-KW"/>
</dbReference>
<dbReference type="FunFam" id="3.30.70.80:FF:000002">
    <property type="entry name" value="Subtilisin-like protease SBT5.3"/>
    <property type="match status" value="1"/>
</dbReference>
<dbReference type="SUPFAM" id="SSF52743">
    <property type="entry name" value="Subtilisin-like"/>
    <property type="match status" value="1"/>
</dbReference>
<feature type="chain" id="PRO_5022089051" evidence="11">
    <location>
        <begin position="31"/>
        <end position="795"/>
    </location>
</feature>
<comment type="subcellular location">
    <subcellularLocation>
        <location evidence="1">Secreted</location>
    </subcellularLocation>
</comment>
<comment type="caution">
    <text evidence="16">The sequence shown here is derived from an EMBL/GenBank/DDBJ whole genome shotgun (WGS) entry which is preliminary data.</text>
</comment>
<evidence type="ECO:0000256" key="1">
    <source>
        <dbReference type="ARBA" id="ARBA00004613"/>
    </source>
</evidence>
<dbReference type="CDD" id="cd02120">
    <property type="entry name" value="PA_subtilisin_like"/>
    <property type="match status" value="1"/>
</dbReference>
<organism evidence="16 17">
    <name type="scientific">Malus baccata</name>
    <name type="common">Siberian crab apple</name>
    <name type="synonym">Pyrus baccata</name>
    <dbReference type="NCBI Taxonomy" id="106549"/>
    <lineage>
        <taxon>Eukaryota</taxon>
        <taxon>Viridiplantae</taxon>
        <taxon>Streptophyta</taxon>
        <taxon>Embryophyta</taxon>
        <taxon>Tracheophyta</taxon>
        <taxon>Spermatophyta</taxon>
        <taxon>Magnoliopsida</taxon>
        <taxon>eudicotyledons</taxon>
        <taxon>Gunneridae</taxon>
        <taxon>Pentapetalae</taxon>
        <taxon>rosids</taxon>
        <taxon>fabids</taxon>
        <taxon>Rosales</taxon>
        <taxon>Rosaceae</taxon>
        <taxon>Amygdaloideae</taxon>
        <taxon>Maleae</taxon>
        <taxon>Malus</taxon>
    </lineage>
</organism>
<dbReference type="Gene3D" id="3.30.70.80">
    <property type="entry name" value="Peptidase S8 propeptide/proteinase inhibitor I9"/>
    <property type="match status" value="1"/>
</dbReference>
<feature type="domain" description="Inhibitor I9" evidence="14">
    <location>
        <begin position="47"/>
        <end position="128"/>
    </location>
</feature>
<dbReference type="GO" id="GO:0004252">
    <property type="term" value="F:serine-type endopeptidase activity"/>
    <property type="evidence" value="ECO:0007669"/>
    <property type="project" value="UniProtKB-UniRule"/>
</dbReference>
<dbReference type="InterPro" id="IPR003137">
    <property type="entry name" value="PA_domain"/>
</dbReference>
<dbReference type="Proteomes" id="UP000315295">
    <property type="component" value="Unassembled WGS sequence"/>
</dbReference>
<dbReference type="Gene3D" id="3.40.50.200">
    <property type="entry name" value="Peptidase S8/S53 domain"/>
    <property type="match status" value="1"/>
</dbReference>
<evidence type="ECO:0000259" key="15">
    <source>
        <dbReference type="Pfam" id="PF17766"/>
    </source>
</evidence>
<name>A0A540MGL7_MALBA</name>
<dbReference type="GO" id="GO:0009609">
    <property type="term" value="P:response to symbiotic bacterium"/>
    <property type="evidence" value="ECO:0007669"/>
    <property type="project" value="UniProtKB-ARBA"/>
</dbReference>
<evidence type="ECO:0000259" key="13">
    <source>
        <dbReference type="Pfam" id="PF02225"/>
    </source>
</evidence>
<dbReference type="InterPro" id="IPR010259">
    <property type="entry name" value="S8pro/Inhibitor_I9"/>
</dbReference>
<dbReference type="Pfam" id="PF00082">
    <property type="entry name" value="Peptidase_S8"/>
    <property type="match status" value="1"/>
</dbReference>
<evidence type="ECO:0000256" key="11">
    <source>
        <dbReference type="SAM" id="SignalP"/>
    </source>
</evidence>
<evidence type="ECO:0000256" key="2">
    <source>
        <dbReference type="ARBA" id="ARBA00011073"/>
    </source>
</evidence>
<keyword evidence="5 11" id="KW-0732">Signal</keyword>
<evidence type="ECO:0000256" key="9">
    <source>
        <dbReference type="PIRSR" id="PIRSR615500-1"/>
    </source>
</evidence>
<dbReference type="FunFam" id="3.40.50.200:FF:000006">
    <property type="entry name" value="Subtilisin-like protease SBT1.5"/>
    <property type="match status" value="1"/>
</dbReference>
<keyword evidence="4 10" id="KW-0645">Protease</keyword>
<dbReference type="SUPFAM" id="SSF52025">
    <property type="entry name" value="PA domain"/>
    <property type="match status" value="1"/>
</dbReference>
<evidence type="ECO:0000256" key="3">
    <source>
        <dbReference type="ARBA" id="ARBA00022525"/>
    </source>
</evidence>
<dbReference type="GO" id="GO:0009610">
    <property type="term" value="P:response to symbiotic fungus"/>
    <property type="evidence" value="ECO:0007669"/>
    <property type="project" value="UniProtKB-ARBA"/>
</dbReference>
<dbReference type="InterPro" id="IPR034197">
    <property type="entry name" value="Peptidases_S8_3"/>
</dbReference>
<dbReference type="InterPro" id="IPR041469">
    <property type="entry name" value="Subtilisin-like_FN3"/>
</dbReference>
<dbReference type="PANTHER" id="PTHR10795">
    <property type="entry name" value="PROPROTEIN CONVERTASE SUBTILISIN/KEXIN"/>
    <property type="match status" value="1"/>
</dbReference>
<dbReference type="InterPro" id="IPR045051">
    <property type="entry name" value="SBT"/>
</dbReference>
<gene>
    <name evidence="16" type="ORF">C1H46_016422</name>
</gene>
<proteinExistence type="inferred from homology"/>
<dbReference type="STRING" id="106549.A0A540MGL7"/>
<feature type="active site" description="Charge relay system" evidence="9 10">
    <location>
        <position position="173"/>
    </location>
</feature>
<dbReference type="Pfam" id="PF05922">
    <property type="entry name" value="Inhibitor_I9"/>
    <property type="match status" value="1"/>
</dbReference>